<evidence type="ECO:0000313" key="1">
    <source>
        <dbReference type="EMBL" id="ACM13348.1"/>
    </source>
</evidence>
<proteinExistence type="predicted"/>
<keyword evidence="1" id="KW-0808">Transferase</keyword>
<dbReference type="Proteomes" id="UP000000441">
    <property type="component" value="Chromosome"/>
</dbReference>
<dbReference type="HOGENOM" id="CLU_205030_0_0_9"/>
<name>B9J5A6_BACCQ</name>
<reference evidence="1 2" key="1">
    <citation type="journal article" date="2009" name="J. Bacteriol.">
        <title>Complete genome sequence of the extremophilic Bacillus cereus strain Q1 with industrial applications.</title>
        <authorList>
            <person name="Xiong Z."/>
            <person name="Jiang Y."/>
            <person name="Qi D."/>
            <person name="Lu H."/>
            <person name="Yang F."/>
            <person name="Yang J."/>
            <person name="Chen L."/>
            <person name="Sun L."/>
            <person name="Xu X."/>
            <person name="Xue Y."/>
            <person name="Zhu Y."/>
            <person name="Jin Q."/>
        </authorList>
    </citation>
    <scope>NUCLEOTIDE SEQUENCE [LARGE SCALE GENOMIC DNA]</scope>
    <source>
        <strain evidence="1 2">Q1</strain>
    </source>
</reference>
<dbReference type="EMBL" id="CP000227">
    <property type="protein sequence ID" value="ACM13348.1"/>
    <property type="molecule type" value="Genomic_DNA"/>
</dbReference>
<dbReference type="KEGG" id="bcq:BCQ_2920"/>
<protein>
    <submittedName>
        <fullName evidence="1">Phosphotransferase family protein</fullName>
    </submittedName>
</protein>
<dbReference type="GO" id="GO:0016740">
    <property type="term" value="F:transferase activity"/>
    <property type="evidence" value="ECO:0007669"/>
    <property type="project" value="UniProtKB-KW"/>
</dbReference>
<dbReference type="AlphaFoldDB" id="B9J5A6"/>
<gene>
    <name evidence="1" type="ordered locus">BCQ_2920</name>
</gene>
<organism evidence="1 2">
    <name type="scientific">Bacillus cereus (strain Q1)</name>
    <dbReference type="NCBI Taxonomy" id="361100"/>
    <lineage>
        <taxon>Bacteria</taxon>
        <taxon>Bacillati</taxon>
        <taxon>Bacillota</taxon>
        <taxon>Bacilli</taxon>
        <taxon>Bacillales</taxon>
        <taxon>Bacillaceae</taxon>
        <taxon>Bacillus</taxon>
        <taxon>Bacillus cereus group</taxon>
    </lineage>
</organism>
<accession>B9J5A6</accession>
<evidence type="ECO:0000313" key="2">
    <source>
        <dbReference type="Proteomes" id="UP000000441"/>
    </source>
</evidence>
<sequence length="68" mass="7998">MSVRLPSDAAMLWMFFDKSSRKICKEVLQIDEETWNRARGWALWKALITYDANKSSNKIVAEESYRVI</sequence>